<feature type="domain" description="GLUG" evidence="1">
    <location>
        <begin position="310"/>
        <end position="338"/>
    </location>
</feature>
<feature type="domain" description="GLUG" evidence="1">
    <location>
        <begin position="1469"/>
        <end position="1495"/>
    </location>
</feature>
<feature type="domain" description="GLUG" evidence="1">
    <location>
        <begin position="661"/>
        <end position="685"/>
    </location>
</feature>
<dbReference type="STRING" id="392333.SAMN05660860_03226"/>
<feature type="domain" description="GLUG" evidence="1">
    <location>
        <begin position="1089"/>
        <end position="1112"/>
    </location>
</feature>
<protein>
    <submittedName>
        <fullName evidence="2">The GLUG motif-containing protein</fullName>
    </submittedName>
</protein>
<evidence type="ECO:0000313" key="2">
    <source>
        <dbReference type="EMBL" id="SDM81603.1"/>
    </source>
</evidence>
<evidence type="ECO:0000259" key="1">
    <source>
        <dbReference type="Pfam" id="PF07581"/>
    </source>
</evidence>
<sequence>MTGRNDYVGGLIGTIDADPTIANSYWDTQTSGMNTSAGGEGRTTAEMQRLLTFEAWMGEDSPWTFSAGTAAEGYEAGLPYLSNVTREEDRPQFRILFGGGWGDNETPYSITDWNQLQDINVVVGDNFSFKLVENLDTSTAGYALQVKVSETLANGGKGWEPIGTNSRRFIGHFDGNGYTIRNLMINRPTENYVGLFGATENANLLNLAFHDFDVTGNRRVGGLIASAENTTINRVFSSGVVSSTGTDHSIVGGLAGETLGATSIENTWFGGDVTAISRNVGGLVGLMAGSSSIQNSYVTANVRIVEQSNHGAIGGLVGSVDATATGKIENSYATGSVIATNTNTSNIMNVGVGGLVGQIRGSESGFSIVNSYAVGTVGSYSGSTTNAGGLVGVNNTTNAVINSFWDIHKSGITTSAGGEGKTTTEMHTLSTFSDWTVDGSPWTFTAGGSSVEGYEVVLPYLTDVTREEDRELSVLFAGGWGGLTSGDSDGTPYTITDWNQLQNINAVVGGNFSFQLSNSLDAETTGYAQKVKDGEVLANNGAGWKPIGSVGLSDSPFVGIFDGGGHTISNLTINRPQDDYIGLFGATQNAAISNLILSDVDIRGDALVGSVVGEARNTHLENIAVTSGMVTGFLNVGGLAGWFEEATISKSYAMGDVTGEARVGGLAGNLANGEISESYATGNVTGNELVGGLIGTAINASTVEQSYYSTGTVAGNFSVGGLVGEAVSTTITDSYAHGSIISADKGGQEFPDEAIGGLVGKLLESSVSNSYAVGQISPSGDAQDVGGLIGHAVDSDVIDSFWDAQLSGVYTSAGGEGKTTTEMHALSTFSAWNGEGSPWTLTAGASAVAGYEVVLPYLAHVTRDEDRELSVLFAGGWGNGETPYAITNWNQLQNINAVVGEDFSFKLSNNLDVSITGYAQQVGEEDTLANDGKGWMPIGANATRFTGTFDGGGHTINNLIINMAEADDVGLFGVSDNASLRNLTLYNAEVTGKDYVGGLVGRATDTSIENIHIVGGRVGALRYVGGVVGQILTVGDGVSAINTSSSSASVISTGSGEFSDAGGLAGNLRGNTTLGNSWASGDVTAGFRNVGGLVGFLYGAAVIENSYATGDVKMVEQSSHGAIGGLVGSVATDATGKIKNSYATGNVIAPNSSSSGVNQGVGGLVGQIRDSGTGFSIINSYAIGTVGSYSGSTTNVGGLVGVNKANPTIANSFWDTQTSGITTSAGGEGKTTTQMHTLSTFSNWNVDGSPWTLTAGGSAVEGYEVVLPYLTNVTREEDRVLSVLFDGGWGGLTNGDADGTPYTITDWDQLQNINAVVDQGFDFVLQNDLDADTVGYTQQVKENELLANDGKGWAPIGSWSNPAAYTGTFDGNNKTISGLIINRPNEEDVGLFGTAVDATIGNLTLSDVDILGGDAVGSVVGMAGNTHLENITVTGGAVAGTYDVGGLVGVMTESLRTIVDSHANVSVSGNAVVGGLVGSLYGSSIINSSASGSVNGTSGGPRGLGGLVGGASSGAQIIGSHATGDVESGAGEEADSRNFGGLVGLADDNVHIENSYATGNVVGGRYVGGLVGWMGASLKTIQRSYATGDVMGTEGVGGLVGFLDSSTISESYATGDVTGIISVGGLAGLLVDSVVNESYAAGNVTGNLLVGGLAGEVGSSTVEQSFYSPGTVAGNFYVGGLVGGAVGSTIDNSYAQATIIEADREGMLIPDEVGFDADFAIGGLVGILLDSTVSNSYAAGQISHADDAQDVGGLIGLNAVFGEDYQFVPRPTNDNITNSFWDTQVSGLTTSAGGEGKTTAEMQILSTFNQAGWNIERDADLDNIFPFLSFTDDGNGGYTATWVVGKYLLNFALSDVGADGSIIYDGQAWLLGDYWAISEDIF</sequence>
<feature type="domain" description="GLUG" evidence="1">
    <location>
        <begin position="1674"/>
        <end position="1700"/>
    </location>
</feature>
<reference evidence="2 3" key="1">
    <citation type="submission" date="2016-10" db="EMBL/GenBank/DDBJ databases">
        <authorList>
            <person name="de Groot N.N."/>
        </authorList>
    </citation>
    <scope>NUCLEOTIDE SEQUENCE [LARGE SCALE GENOMIC DNA]</scope>
    <source>
        <strain evidence="2 3">DSM 17813</strain>
    </source>
</reference>
<feature type="domain" description="GLUG" evidence="1">
    <location>
        <begin position="1592"/>
        <end position="1618"/>
    </location>
</feature>
<evidence type="ECO:0000313" key="3">
    <source>
        <dbReference type="Proteomes" id="UP000182146"/>
    </source>
</evidence>
<dbReference type="Pfam" id="PF07581">
    <property type="entry name" value="Glug"/>
    <property type="match status" value="7"/>
</dbReference>
<feature type="domain" description="GLUG" evidence="1">
    <location>
        <begin position="1120"/>
        <end position="1148"/>
    </location>
</feature>
<feature type="non-terminal residue" evidence="2">
    <location>
        <position position="1882"/>
    </location>
</feature>
<dbReference type="EMBL" id="FNGU01000010">
    <property type="protein sequence ID" value="SDM81603.1"/>
    <property type="molecule type" value="Genomic_DNA"/>
</dbReference>
<dbReference type="Gene3D" id="2.160.20.110">
    <property type="match status" value="6"/>
</dbReference>
<name>A0A1G9WBE3_9BACT</name>
<dbReference type="InterPro" id="IPR011493">
    <property type="entry name" value="GLUG"/>
</dbReference>
<dbReference type="Proteomes" id="UP000182146">
    <property type="component" value="Unassembled WGS sequence"/>
</dbReference>
<accession>A0A1G9WBE3</accession>
<gene>
    <name evidence="2" type="ORF">SAMN05660860_03226</name>
</gene>
<organism evidence="2 3">
    <name type="scientific">Geoalkalibacter ferrihydriticus</name>
    <dbReference type="NCBI Taxonomy" id="392333"/>
    <lineage>
        <taxon>Bacteria</taxon>
        <taxon>Pseudomonadati</taxon>
        <taxon>Thermodesulfobacteriota</taxon>
        <taxon>Desulfuromonadia</taxon>
        <taxon>Desulfuromonadales</taxon>
        <taxon>Geoalkalibacteraceae</taxon>
        <taxon>Geoalkalibacter</taxon>
    </lineage>
</organism>
<proteinExistence type="predicted"/>